<dbReference type="Gene3D" id="2.60.40.150">
    <property type="entry name" value="C2 domain"/>
    <property type="match status" value="1"/>
</dbReference>
<gene>
    <name evidence="2" type="primary">CPNE9_3</name>
    <name evidence="2" type="ORF">ATANTOWER_017772</name>
</gene>
<dbReference type="CDD" id="cd04047">
    <property type="entry name" value="C2B_Copine"/>
    <property type="match status" value="1"/>
</dbReference>
<accession>A0ABU7B8Z6</accession>
<protein>
    <submittedName>
        <fullName evidence="2">Copine-9</fullName>
    </submittedName>
</protein>
<feature type="domain" description="C2" evidence="1">
    <location>
        <begin position="8"/>
        <end position="62"/>
    </location>
</feature>
<dbReference type="Proteomes" id="UP001345963">
    <property type="component" value="Unassembled WGS sequence"/>
</dbReference>
<feature type="non-terminal residue" evidence="2">
    <location>
        <position position="1"/>
    </location>
</feature>
<sequence>DSATMQFCANKLDKKDFFGKSDPFMVFYRSNEDGTFTICHKTEVVKNTLNPVWQPFTIPVRALCNGDYDRCLPYLACMQSNSNYGNC</sequence>
<evidence type="ECO:0000313" key="3">
    <source>
        <dbReference type="Proteomes" id="UP001345963"/>
    </source>
</evidence>
<name>A0ABU7B8Z6_9TELE</name>
<proteinExistence type="predicted"/>
<keyword evidence="3" id="KW-1185">Reference proteome</keyword>
<organism evidence="2 3">
    <name type="scientific">Ataeniobius toweri</name>
    <dbReference type="NCBI Taxonomy" id="208326"/>
    <lineage>
        <taxon>Eukaryota</taxon>
        <taxon>Metazoa</taxon>
        <taxon>Chordata</taxon>
        <taxon>Craniata</taxon>
        <taxon>Vertebrata</taxon>
        <taxon>Euteleostomi</taxon>
        <taxon>Actinopterygii</taxon>
        <taxon>Neopterygii</taxon>
        <taxon>Teleostei</taxon>
        <taxon>Neoteleostei</taxon>
        <taxon>Acanthomorphata</taxon>
        <taxon>Ovalentaria</taxon>
        <taxon>Atherinomorphae</taxon>
        <taxon>Cyprinodontiformes</taxon>
        <taxon>Goodeidae</taxon>
        <taxon>Ataeniobius</taxon>
    </lineage>
</organism>
<comment type="caution">
    <text evidence="2">The sequence shown here is derived from an EMBL/GenBank/DDBJ whole genome shotgun (WGS) entry which is preliminary data.</text>
</comment>
<dbReference type="EMBL" id="JAHUTI010043012">
    <property type="protein sequence ID" value="MED6246436.1"/>
    <property type="molecule type" value="Genomic_DNA"/>
</dbReference>
<dbReference type="PANTHER" id="PTHR10857">
    <property type="entry name" value="COPINE"/>
    <property type="match status" value="1"/>
</dbReference>
<dbReference type="InterPro" id="IPR037768">
    <property type="entry name" value="C2B_Copine"/>
</dbReference>
<evidence type="ECO:0000259" key="1">
    <source>
        <dbReference type="Pfam" id="PF00168"/>
    </source>
</evidence>
<dbReference type="InterPro" id="IPR035892">
    <property type="entry name" value="C2_domain_sf"/>
</dbReference>
<dbReference type="InterPro" id="IPR045052">
    <property type="entry name" value="Copine"/>
</dbReference>
<dbReference type="InterPro" id="IPR000008">
    <property type="entry name" value="C2_dom"/>
</dbReference>
<evidence type="ECO:0000313" key="2">
    <source>
        <dbReference type="EMBL" id="MED6246436.1"/>
    </source>
</evidence>
<reference evidence="2 3" key="1">
    <citation type="submission" date="2021-07" db="EMBL/GenBank/DDBJ databases">
        <authorList>
            <person name="Palmer J.M."/>
        </authorList>
    </citation>
    <scope>NUCLEOTIDE SEQUENCE [LARGE SCALE GENOMIC DNA]</scope>
    <source>
        <strain evidence="2 3">AT_MEX2019</strain>
        <tissue evidence="2">Muscle</tissue>
    </source>
</reference>
<dbReference type="Pfam" id="PF00168">
    <property type="entry name" value="C2"/>
    <property type="match status" value="1"/>
</dbReference>
<dbReference type="PANTHER" id="PTHR10857:SF51">
    <property type="entry name" value="COPINE-5"/>
    <property type="match status" value="1"/>
</dbReference>
<dbReference type="SUPFAM" id="SSF49562">
    <property type="entry name" value="C2 domain (Calcium/lipid-binding domain, CaLB)"/>
    <property type="match status" value="1"/>
</dbReference>